<feature type="non-terminal residue" evidence="1">
    <location>
        <position position="1"/>
    </location>
</feature>
<dbReference type="EMBL" id="HACG01012958">
    <property type="protein sequence ID" value="CEK59823.1"/>
    <property type="molecule type" value="Transcribed_RNA"/>
</dbReference>
<dbReference type="InterPro" id="IPR036771">
    <property type="entry name" value="ATPsynth_dsu/esu_N"/>
</dbReference>
<proteinExistence type="predicted"/>
<sequence length="67" mass="7131">IMSFLARSFRQVPRFVSVSSRFASAAAESNELKLTLASPTASYFDKASVKQVDVPTIAGTVGILASH</sequence>
<reference evidence="1" key="1">
    <citation type="submission" date="2014-12" db="EMBL/GenBank/DDBJ databases">
        <title>Insight into the proteome of Arion vulgaris.</title>
        <authorList>
            <person name="Aradska J."/>
            <person name="Bulat T."/>
            <person name="Smidak R."/>
            <person name="Sarate P."/>
            <person name="Gangsoo J."/>
            <person name="Sialana F."/>
            <person name="Bilban M."/>
            <person name="Lubec G."/>
        </authorList>
    </citation>
    <scope>NUCLEOTIDE SEQUENCE</scope>
    <source>
        <tissue evidence="1">Skin</tissue>
    </source>
</reference>
<organism evidence="1">
    <name type="scientific">Arion vulgaris</name>
    <dbReference type="NCBI Taxonomy" id="1028688"/>
    <lineage>
        <taxon>Eukaryota</taxon>
        <taxon>Metazoa</taxon>
        <taxon>Spiralia</taxon>
        <taxon>Lophotrochozoa</taxon>
        <taxon>Mollusca</taxon>
        <taxon>Gastropoda</taxon>
        <taxon>Heterobranchia</taxon>
        <taxon>Euthyneura</taxon>
        <taxon>Panpulmonata</taxon>
        <taxon>Eupulmonata</taxon>
        <taxon>Stylommatophora</taxon>
        <taxon>Helicina</taxon>
        <taxon>Arionoidea</taxon>
        <taxon>Arionidae</taxon>
        <taxon>Arion</taxon>
    </lineage>
</organism>
<dbReference type="SUPFAM" id="SSF51344">
    <property type="entry name" value="Epsilon subunit of F1F0-ATP synthase N-terminal domain"/>
    <property type="match status" value="1"/>
</dbReference>
<name>A0A0B6YU98_9EUPU</name>
<protein>
    <recommendedName>
        <fullName evidence="2">ATP synthase F1 complex delta/epsilon subunit N-terminal domain-containing protein</fullName>
    </recommendedName>
</protein>
<feature type="non-terminal residue" evidence="1">
    <location>
        <position position="67"/>
    </location>
</feature>
<dbReference type="AlphaFoldDB" id="A0A0B6YU98"/>
<evidence type="ECO:0000313" key="1">
    <source>
        <dbReference type="EMBL" id="CEK59823.1"/>
    </source>
</evidence>
<gene>
    <name evidence="1" type="primary">ORF37530</name>
</gene>
<evidence type="ECO:0008006" key="2">
    <source>
        <dbReference type="Google" id="ProtNLM"/>
    </source>
</evidence>
<dbReference type="Gene3D" id="2.60.15.10">
    <property type="entry name" value="F0F1 ATP synthase delta/epsilon subunit, N-terminal"/>
    <property type="match status" value="1"/>
</dbReference>
<accession>A0A0B6YU98</accession>